<evidence type="ECO:0000313" key="3">
    <source>
        <dbReference type="Proteomes" id="UP000657075"/>
    </source>
</evidence>
<evidence type="ECO:0000313" key="4">
    <source>
        <dbReference type="Proteomes" id="UP001060771"/>
    </source>
</evidence>
<reference evidence="2" key="2">
    <citation type="submission" date="2020-09" db="EMBL/GenBank/DDBJ databases">
        <authorList>
            <person name="Sun Q."/>
            <person name="Ohkuma M."/>
        </authorList>
    </citation>
    <scope>NUCLEOTIDE SEQUENCE</scope>
    <source>
        <strain evidence="2">JCM 11219</strain>
    </source>
</reference>
<reference evidence="1" key="4">
    <citation type="journal article" date="2023" name="Microbiol. Resour. Announc.">
        <title>Complete Genome Sequence of Vulcanisaeta souniana Strain IC-059, a Hyperthermophilic Archaeon Isolated from Hot Spring Water in Japan.</title>
        <authorList>
            <person name="Kato S."/>
            <person name="Itoh T."/>
            <person name="Wu L."/>
            <person name="Ma J."/>
            <person name="Ohkuma M."/>
        </authorList>
    </citation>
    <scope>NUCLEOTIDE SEQUENCE</scope>
    <source>
        <strain evidence="1">JCM 11219</strain>
    </source>
</reference>
<dbReference type="Pfam" id="PF05942">
    <property type="entry name" value="PaREP1"/>
    <property type="match status" value="1"/>
</dbReference>
<dbReference type="AlphaFoldDB" id="A0A830E5H3"/>
<proteinExistence type="predicted"/>
<evidence type="ECO:0000313" key="2">
    <source>
        <dbReference type="EMBL" id="GGI84235.1"/>
    </source>
</evidence>
<name>A0A830E5H3_9CREN</name>
<dbReference type="Proteomes" id="UP001060771">
    <property type="component" value="Chromosome"/>
</dbReference>
<evidence type="ECO:0000313" key="1">
    <source>
        <dbReference type="EMBL" id="BDR92712.1"/>
    </source>
</evidence>
<protein>
    <recommendedName>
        <fullName evidence="5">PaREP1 family protein</fullName>
    </recommendedName>
</protein>
<reference evidence="4" key="3">
    <citation type="submission" date="2022-09" db="EMBL/GenBank/DDBJ databases">
        <title>Complete genome sequence of Vulcanisaeta souniana.</title>
        <authorList>
            <person name="Kato S."/>
            <person name="Itoh T."/>
            <person name="Ohkuma M."/>
        </authorList>
    </citation>
    <scope>NUCLEOTIDE SEQUENCE [LARGE SCALE GENOMIC DNA]</scope>
    <source>
        <strain evidence="4">JCM 11219</strain>
    </source>
</reference>
<gene>
    <name evidence="2" type="ORF">GCM10007112_21460</name>
    <name evidence="1" type="ORF">Vsou_18050</name>
</gene>
<organism evidence="2 3">
    <name type="scientific">Vulcanisaeta souniana JCM 11219</name>
    <dbReference type="NCBI Taxonomy" id="1293586"/>
    <lineage>
        <taxon>Archaea</taxon>
        <taxon>Thermoproteota</taxon>
        <taxon>Thermoprotei</taxon>
        <taxon>Thermoproteales</taxon>
        <taxon>Thermoproteaceae</taxon>
        <taxon>Vulcanisaeta</taxon>
    </lineage>
</organism>
<dbReference type="EMBL" id="BMNM01000011">
    <property type="protein sequence ID" value="GGI84235.1"/>
    <property type="molecule type" value="Genomic_DNA"/>
</dbReference>
<keyword evidence="4" id="KW-1185">Reference proteome</keyword>
<reference evidence="2" key="1">
    <citation type="journal article" date="2014" name="Int. J. Syst. Evol. Microbiol.">
        <title>Complete genome sequence of Corynebacterium casei LMG S-19264T (=DSM 44701T), isolated from a smear-ripened cheese.</title>
        <authorList>
            <consortium name="US DOE Joint Genome Institute (JGI-PGF)"/>
            <person name="Walter F."/>
            <person name="Albersmeier A."/>
            <person name="Kalinowski J."/>
            <person name="Ruckert C."/>
        </authorList>
    </citation>
    <scope>NUCLEOTIDE SEQUENCE</scope>
    <source>
        <strain evidence="2">JCM 11219</strain>
    </source>
</reference>
<accession>A0A830E5H3</accession>
<sequence>MGRVVPRVSTGRMKVLAQMLEEIDYEALSAWTAVALELHDYQYNGPDPDLALSKYRSRREAAVDVKLLIEELTKRIEELKPRVRWSNDLEEALNEPRKNPTKDKQ</sequence>
<dbReference type="EMBL" id="AP026830">
    <property type="protein sequence ID" value="BDR92712.1"/>
    <property type="molecule type" value="Genomic_DNA"/>
</dbReference>
<dbReference type="Proteomes" id="UP000657075">
    <property type="component" value="Unassembled WGS sequence"/>
</dbReference>
<dbReference type="InterPro" id="IPR010268">
    <property type="entry name" value="PaREP1"/>
</dbReference>
<evidence type="ECO:0008006" key="5">
    <source>
        <dbReference type="Google" id="ProtNLM"/>
    </source>
</evidence>